<evidence type="ECO:0000313" key="2">
    <source>
        <dbReference type="Proteomes" id="UP000027195"/>
    </source>
</evidence>
<keyword evidence="2" id="KW-1185">Reference proteome</keyword>
<organism evidence="1 2">
    <name type="scientific">Botryobasidium botryosum (strain FD-172 SS1)</name>
    <dbReference type="NCBI Taxonomy" id="930990"/>
    <lineage>
        <taxon>Eukaryota</taxon>
        <taxon>Fungi</taxon>
        <taxon>Dikarya</taxon>
        <taxon>Basidiomycota</taxon>
        <taxon>Agaricomycotina</taxon>
        <taxon>Agaricomycetes</taxon>
        <taxon>Cantharellales</taxon>
        <taxon>Botryobasidiaceae</taxon>
        <taxon>Botryobasidium</taxon>
    </lineage>
</organism>
<dbReference type="AlphaFoldDB" id="A0A067MR41"/>
<dbReference type="EMBL" id="KL198040">
    <property type="protein sequence ID" value="KDQ14061.1"/>
    <property type="molecule type" value="Genomic_DNA"/>
</dbReference>
<gene>
    <name evidence="1" type="ORF">BOTBODRAFT_358582</name>
</gene>
<accession>A0A067MR41</accession>
<protein>
    <submittedName>
        <fullName evidence="1">Uncharacterized protein</fullName>
    </submittedName>
</protein>
<proteinExistence type="predicted"/>
<evidence type="ECO:0000313" key="1">
    <source>
        <dbReference type="EMBL" id="KDQ14061.1"/>
    </source>
</evidence>
<dbReference type="InParanoid" id="A0A067MR41"/>
<name>A0A067MR41_BOTB1</name>
<dbReference type="Proteomes" id="UP000027195">
    <property type="component" value="Unassembled WGS sequence"/>
</dbReference>
<reference evidence="2" key="1">
    <citation type="journal article" date="2014" name="Proc. Natl. Acad. Sci. U.S.A.">
        <title>Extensive sampling of basidiomycete genomes demonstrates inadequacy of the white-rot/brown-rot paradigm for wood decay fungi.</title>
        <authorList>
            <person name="Riley R."/>
            <person name="Salamov A.A."/>
            <person name="Brown D.W."/>
            <person name="Nagy L.G."/>
            <person name="Floudas D."/>
            <person name="Held B.W."/>
            <person name="Levasseur A."/>
            <person name="Lombard V."/>
            <person name="Morin E."/>
            <person name="Otillar R."/>
            <person name="Lindquist E.A."/>
            <person name="Sun H."/>
            <person name="LaButti K.M."/>
            <person name="Schmutz J."/>
            <person name="Jabbour D."/>
            <person name="Luo H."/>
            <person name="Baker S.E."/>
            <person name="Pisabarro A.G."/>
            <person name="Walton J.D."/>
            <person name="Blanchette R.A."/>
            <person name="Henrissat B."/>
            <person name="Martin F."/>
            <person name="Cullen D."/>
            <person name="Hibbett D.S."/>
            <person name="Grigoriev I.V."/>
        </authorList>
    </citation>
    <scope>NUCLEOTIDE SEQUENCE [LARGE SCALE GENOMIC DNA]</scope>
    <source>
        <strain evidence="2">FD-172 SS1</strain>
    </source>
</reference>
<sequence>MKFIHLPSHHGHFISFLDFFHLPFPLPSLVVYSFPSIRRSRWAPIVRRLSPSQFVPSLPSSLPSPPEDDIYSPFPFQMRPWTTWLTRLFLPLGITYHRICAYRNPHCAPPQLHHRNRNRHCYLDSTNPCPCTCLRRPSVSATCRRSLAHSRLIIHHPRRSCPCTYSSCRFPITRFVLV</sequence>
<dbReference type="HOGENOM" id="CLU_1510341_0_0_1"/>